<proteinExistence type="predicted"/>
<feature type="region of interest" description="Disordered" evidence="1">
    <location>
        <begin position="47"/>
        <end position="84"/>
    </location>
</feature>
<keyword evidence="3" id="KW-1185">Reference proteome</keyword>
<reference evidence="2" key="1">
    <citation type="submission" date="2020-01" db="EMBL/GenBank/DDBJ databases">
        <title>Genome sequence of Kobresia littledalei, the first chromosome-level genome in the family Cyperaceae.</title>
        <authorList>
            <person name="Qu G."/>
        </authorList>
    </citation>
    <scope>NUCLEOTIDE SEQUENCE</scope>
    <source>
        <strain evidence="2">C.B.Clarke</strain>
        <tissue evidence="2">Leaf</tissue>
    </source>
</reference>
<gene>
    <name evidence="2" type="ORF">FCM35_KLT05848</name>
</gene>
<dbReference type="AlphaFoldDB" id="A0A833VJC7"/>
<dbReference type="Gene3D" id="4.10.60.10">
    <property type="entry name" value="Zinc finger, CCHC-type"/>
    <property type="match status" value="1"/>
</dbReference>
<dbReference type="InterPro" id="IPR036875">
    <property type="entry name" value="Znf_CCHC_sf"/>
</dbReference>
<evidence type="ECO:0000256" key="1">
    <source>
        <dbReference type="SAM" id="MobiDB-lite"/>
    </source>
</evidence>
<name>A0A833VJC7_9POAL</name>
<protein>
    <recommendedName>
        <fullName evidence="4">CCHC-type domain-containing protein</fullName>
    </recommendedName>
</protein>
<dbReference type="GO" id="GO:0008270">
    <property type="term" value="F:zinc ion binding"/>
    <property type="evidence" value="ECO:0007669"/>
    <property type="project" value="InterPro"/>
</dbReference>
<feature type="compositionally biased region" description="Polar residues" evidence="1">
    <location>
        <begin position="67"/>
        <end position="79"/>
    </location>
</feature>
<evidence type="ECO:0000313" key="3">
    <source>
        <dbReference type="Proteomes" id="UP000623129"/>
    </source>
</evidence>
<dbReference type="EMBL" id="SWLB01000015">
    <property type="protein sequence ID" value="KAF3328770.1"/>
    <property type="molecule type" value="Genomic_DNA"/>
</dbReference>
<dbReference type="GO" id="GO:0003676">
    <property type="term" value="F:nucleic acid binding"/>
    <property type="evidence" value="ECO:0007669"/>
    <property type="project" value="InterPro"/>
</dbReference>
<feature type="region of interest" description="Disordered" evidence="1">
    <location>
        <begin position="153"/>
        <end position="172"/>
    </location>
</feature>
<accession>A0A833VJC7</accession>
<dbReference type="OrthoDB" id="3863715at2759"/>
<comment type="caution">
    <text evidence="2">The sequence shown here is derived from an EMBL/GenBank/DDBJ whole genome shotgun (WGS) entry which is preliminary data.</text>
</comment>
<dbReference type="SUPFAM" id="SSF57756">
    <property type="entry name" value="Retrovirus zinc finger-like domains"/>
    <property type="match status" value="1"/>
</dbReference>
<sequence length="233" mass="25938">MTPTGVWQVMRHNCCRFPESWRTTAATQATRTTTYTPYAHKPTYAQVLANPSPTPTLSPTSAKTSTVSPNSTRPSSPATPRTGHLYVSPHSPTYLRFPPSPSFPEWRGRCFKCCKRGHTKAMCRNPMKCGRCWSNGHMGSQCKAEIVPPAATESPKVTPASEPLKGEPSFDDLLTGPLPMEEPMMPEGRPFKLTCYMARDASHFRELERLQQAVDYSKEKRCRSQSWPGGVTS</sequence>
<organism evidence="2 3">
    <name type="scientific">Carex littledalei</name>
    <dbReference type="NCBI Taxonomy" id="544730"/>
    <lineage>
        <taxon>Eukaryota</taxon>
        <taxon>Viridiplantae</taxon>
        <taxon>Streptophyta</taxon>
        <taxon>Embryophyta</taxon>
        <taxon>Tracheophyta</taxon>
        <taxon>Spermatophyta</taxon>
        <taxon>Magnoliopsida</taxon>
        <taxon>Liliopsida</taxon>
        <taxon>Poales</taxon>
        <taxon>Cyperaceae</taxon>
        <taxon>Cyperoideae</taxon>
        <taxon>Cariceae</taxon>
        <taxon>Carex</taxon>
        <taxon>Carex subgen. Euthyceras</taxon>
    </lineage>
</organism>
<feature type="compositionally biased region" description="Low complexity" evidence="1">
    <location>
        <begin position="55"/>
        <end position="66"/>
    </location>
</feature>
<evidence type="ECO:0000313" key="2">
    <source>
        <dbReference type="EMBL" id="KAF3328770.1"/>
    </source>
</evidence>
<dbReference type="Proteomes" id="UP000623129">
    <property type="component" value="Unassembled WGS sequence"/>
</dbReference>
<evidence type="ECO:0008006" key="4">
    <source>
        <dbReference type="Google" id="ProtNLM"/>
    </source>
</evidence>